<dbReference type="OMA" id="PCCPFEF"/>
<accession>A0A7I4YBH7</accession>
<evidence type="ECO:0000256" key="5">
    <source>
        <dbReference type="ARBA" id="ARBA00022603"/>
    </source>
</evidence>
<dbReference type="InterPro" id="IPR011671">
    <property type="entry name" value="tRNA_uracil_MeTrfase"/>
</dbReference>
<evidence type="ECO:0000256" key="6">
    <source>
        <dbReference type="ARBA" id="ARBA00022679"/>
    </source>
</evidence>
<keyword evidence="4 10" id="KW-0963">Cytoplasm</keyword>
<dbReference type="SUPFAM" id="SSF53335">
    <property type="entry name" value="S-adenosyl-L-methionine-dependent methyltransferases"/>
    <property type="match status" value="1"/>
</dbReference>
<keyword evidence="5 10" id="KW-0489">Methyltransferase</keyword>
<evidence type="ECO:0000256" key="7">
    <source>
        <dbReference type="ARBA" id="ARBA00022691"/>
    </source>
</evidence>
<dbReference type="AlphaFoldDB" id="A0A7I4YBH7"/>
<keyword evidence="11" id="KW-1185">Reference proteome</keyword>
<comment type="catalytic activity">
    <reaction evidence="9 10">
        <text>uridine(44) in tRNA(Ser) + S-adenosyl-L-methionine = 2'-O-methyluridine(44) in tRNA(Ser) + S-adenosyl-L-homocysteine + H(+)</text>
        <dbReference type="Rhea" id="RHEA:43100"/>
        <dbReference type="Rhea" id="RHEA-COMP:10339"/>
        <dbReference type="Rhea" id="RHEA-COMP:10340"/>
        <dbReference type="ChEBI" id="CHEBI:15378"/>
        <dbReference type="ChEBI" id="CHEBI:57856"/>
        <dbReference type="ChEBI" id="CHEBI:59789"/>
        <dbReference type="ChEBI" id="CHEBI:65315"/>
        <dbReference type="ChEBI" id="CHEBI:74478"/>
        <dbReference type="EC" id="2.1.1.211"/>
    </reaction>
</comment>
<sequence length="552" mass="63143">MLWRTLCDDTATYDFPVRAQDYFEKLILIWKTQSQSVNRRLTGTVPISAEVEEYASVVRIATQKADYASVEPNEMMECEVRKLIPKDAPLSCTTYEVSFNEDVLTVVFVPVQLDLSSQKNVHIPFPYKLSCVQTSSSSLRLILAVPNSIPDTECQWLLNNMFPALFKWLRFIDPKRVVRKTNALLDIESYSIRYRKLKENYGRQLVEKWTEKTDPKKFVYEDCGIAAYLLEFWRKRGRTPKKFADIGCGNGLLVYLLNKEGVGGVGIDIRRRKIWSELLRDTALIEAVVDPSKEDVALPEGVDYLIGNHTDELTPWMPVMAARIKCDFFVLPCCPFNFHGKYTARPGDSGSQYNAFLGFIREVCTRLGFIVEEDRLSIPSTKRLCFVCTIPPQGLARDVDEVIRKLTSPATNVFLPRSRVEQVRNCLNVPKDIRLDLTKRFFFKLLEADEGVKNGWRCGGAIELQKLAALLTVEEKQLMKQQCGGLQTFLRNQHQVFKVTGGMAKIRDWREDASRIFKKGKGSPSRSGVTPCWMAEYHPDGCPMKDTCYFKH</sequence>
<evidence type="ECO:0000256" key="2">
    <source>
        <dbReference type="ARBA" id="ARBA00004496"/>
    </source>
</evidence>
<evidence type="ECO:0000256" key="8">
    <source>
        <dbReference type="ARBA" id="ARBA00022694"/>
    </source>
</evidence>
<evidence type="ECO:0000313" key="11">
    <source>
        <dbReference type="Proteomes" id="UP000025227"/>
    </source>
</evidence>
<evidence type="ECO:0000256" key="3">
    <source>
        <dbReference type="ARBA" id="ARBA00009056"/>
    </source>
</evidence>
<comment type="similarity">
    <text evidence="3 10">Belongs to the TRM44 family.</text>
</comment>
<evidence type="ECO:0000256" key="9">
    <source>
        <dbReference type="ARBA" id="ARBA00047957"/>
    </source>
</evidence>
<evidence type="ECO:0000256" key="1">
    <source>
        <dbReference type="ARBA" id="ARBA00002778"/>
    </source>
</evidence>
<dbReference type="WBParaSite" id="HCON_00077140-00001">
    <property type="protein sequence ID" value="HCON_00077140-00001"/>
    <property type="gene ID" value="HCON_00077140"/>
</dbReference>
<evidence type="ECO:0000256" key="10">
    <source>
        <dbReference type="RuleBase" id="RU368004"/>
    </source>
</evidence>
<name>A0A7I4YBH7_HAECO</name>
<dbReference type="PANTHER" id="PTHR21210:SF0">
    <property type="entry name" value="TRNA (URACIL-O(2)-)-METHYLTRANSFERASE-RELATED"/>
    <property type="match status" value="1"/>
</dbReference>
<keyword evidence="6 10" id="KW-0808">Transferase</keyword>
<dbReference type="GO" id="GO:0141101">
    <property type="term" value="F:tRNA(Ser) (uridine(44)-2'-O-)-methyltransferase activity"/>
    <property type="evidence" value="ECO:0007669"/>
    <property type="project" value="UniProtKB-EC"/>
</dbReference>
<reference evidence="12" key="1">
    <citation type="submission" date="2020-12" db="UniProtKB">
        <authorList>
            <consortium name="WormBaseParasite"/>
        </authorList>
    </citation>
    <scope>IDENTIFICATION</scope>
    <source>
        <strain evidence="12">MHco3</strain>
    </source>
</reference>
<comment type="function">
    <text evidence="1">Probable adenosyl-L-methionine (AdoMet)-dependent tRNA (uracil-O(2)-)-methyltransferase.</text>
</comment>
<keyword evidence="8 10" id="KW-0819">tRNA processing</keyword>
<dbReference type="Pfam" id="PF07757">
    <property type="entry name" value="AdoMet_MTase"/>
    <property type="match status" value="1"/>
</dbReference>
<comment type="function">
    <text evidence="10">Adenosyl-L-methionine (AdoMet)-dependent tRNA (uracil-O(2)-)-methyltransferase.</text>
</comment>
<evidence type="ECO:0000256" key="4">
    <source>
        <dbReference type="ARBA" id="ARBA00022490"/>
    </source>
</evidence>
<dbReference type="Proteomes" id="UP000025227">
    <property type="component" value="Unplaced"/>
</dbReference>
<dbReference type="OrthoDB" id="10047021at2759"/>
<keyword evidence="7 10" id="KW-0949">S-adenosyl-L-methionine</keyword>
<protein>
    <recommendedName>
        <fullName evidence="10">tRNA (uracil-O(2)-)-methyltransferase</fullName>
        <ecNumber evidence="10">2.1.1.211</ecNumber>
    </recommendedName>
</protein>
<dbReference type="PANTHER" id="PTHR21210">
    <property type="entry name" value="TRNA (URACIL-O(2)-)-METHYLTRANSFERASE-RELATED"/>
    <property type="match status" value="1"/>
</dbReference>
<dbReference type="EC" id="2.1.1.211" evidence="10"/>
<comment type="subcellular location">
    <subcellularLocation>
        <location evidence="2 10">Cytoplasm</location>
    </subcellularLocation>
</comment>
<evidence type="ECO:0000313" key="12">
    <source>
        <dbReference type="WBParaSite" id="HCON_00077140-00001"/>
    </source>
</evidence>
<proteinExistence type="inferred from homology"/>
<dbReference type="GO" id="GO:0005737">
    <property type="term" value="C:cytoplasm"/>
    <property type="evidence" value="ECO:0007669"/>
    <property type="project" value="UniProtKB-SubCell"/>
</dbReference>
<organism evidence="11 12">
    <name type="scientific">Haemonchus contortus</name>
    <name type="common">Barber pole worm</name>
    <dbReference type="NCBI Taxonomy" id="6289"/>
    <lineage>
        <taxon>Eukaryota</taxon>
        <taxon>Metazoa</taxon>
        <taxon>Ecdysozoa</taxon>
        <taxon>Nematoda</taxon>
        <taxon>Chromadorea</taxon>
        <taxon>Rhabditida</taxon>
        <taxon>Rhabditina</taxon>
        <taxon>Rhabditomorpha</taxon>
        <taxon>Strongyloidea</taxon>
        <taxon>Trichostrongylidae</taxon>
        <taxon>Haemonchus</taxon>
    </lineage>
</organism>
<dbReference type="GO" id="GO:0030488">
    <property type="term" value="P:tRNA methylation"/>
    <property type="evidence" value="ECO:0007669"/>
    <property type="project" value="UniProtKB-UniRule"/>
</dbReference>
<dbReference type="InterPro" id="IPR029063">
    <property type="entry name" value="SAM-dependent_MTases_sf"/>
</dbReference>